<dbReference type="Gene3D" id="1.20.1250.20">
    <property type="entry name" value="MFS general substrate transporter like domains"/>
    <property type="match status" value="1"/>
</dbReference>
<comment type="subcellular location">
    <subcellularLocation>
        <location evidence="1">Cell membrane</location>
        <topology evidence="1">Multi-pass membrane protein</topology>
    </subcellularLocation>
</comment>
<dbReference type="Proteomes" id="UP000017396">
    <property type="component" value="Chromosome"/>
</dbReference>
<accession>U5QNI0</accession>
<evidence type="ECO:0000256" key="5">
    <source>
        <dbReference type="ARBA" id="ARBA00023136"/>
    </source>
</evidence>
<reference evidence="8 9" key="1">
    <citation type="journal article" date="2013" name="PLoS ONE">
        <title>Cultivation and Complete Genome Sequencing of Gloeobacter kilaueensis sp. nov., from a Lava Cave in Kilauea Caldera, Hawai'i.</title>
        <authorList>
            <person name="Saw J.H."/>
            <person name="Schatz M."/>
            <person name="Brown M.V."/>
            <person name="Kunkel D.D."/>
            <person name="Foster J.S."/>
            <person name="Shick H."/>
            <person name="Christensen S."/>
            <person name="Hou S."/>
            <person name="Wan X."/>
            <person name="Donachie S.P."/>
        </authorList>
    </citation>
    <scope>NUCLEOTIDE SEQUENCE [LARGE SCALE GENOMIC DNA]</scope>
    <source>
        <strain evidence="9">JS</strain>
    </source>
</reference>
<dbReference type="SUPFAM" id="SSF103473">
    <property type="entry name" value="MFS general substrate transporter"/>
    <property type="match status" value="1"/>
</dbReference>
<sequence>MTQTTRPVPAIALSTPGRPPVVESDFNPWWTVLSAALANFICTVDNQLHSVNLRYLAGPLGFQLDEGSWAAAAFIATQLVAIVLTGRLVRRLGVRFFLTGNALLLTLASVVAIAAPNLLVLFVARALAGFAAGSFLAIALNLVMDQLPVTKRPIGYLVFGIPSTLAIPVGYFLGGWCIENASWHWLYVPAALGGVLLAGFFWYRLRSLPSEPPQPWWQVDWPGLVALIVAACTLATVLQRGTTENWFDSPFIVTISLLSAFAWGLFGWFELHSRHAFIDLRLLARRNFAASQVINAMIGLVLSYTFVVTSFLTQIHGYNSIQIAEVIVWAALVNPLMPVLMKKLDMRVLIALGLACFVPSCLMNAYLSANVAGEQLIWSQVVRALGQPLLIIALLRLAMTGLKASEYESAAQIFNLVRTAASSTATAAMGGWLVWREHFHSHAIVENLGQSYWQSHLQQLAAALVSRGSEPLAATNQATALLKQMTSNQAYILAFGDLFWLLALSMAVIVVALLWVRGSSTVPTLTTVAPPRARPGGGVPG</sequence>
<dbReference type="PANTHER" id="PTHR42718:SF9">
    <property type="entry name" value="MAJOR FACILITATOR SUPERFAMILY MULTIDRUG TRANSPORTER MFSC"/>
    <property type="match status" value="1"/>
</dbReference>
<dbReference type="STRING" id="1183438.GKIL_2913"/>
<keyword evidence="2" id="KW-0813">Transport</keyword>
<keyword evidence="3 6" id="KW-0812">Transmembrane</keyword>
<dbReference type="PROSITE" id="PS50850">
    <property type="entry name" value="MFS"/>
    <property type="match status" value="1"/>
</dbReference>
<dbReference type="GO" id="GO:0005886">
    <property type="term" value="C:plasma membrane"/>
    <property type="evidence" value="ECO:0007669"/>
    <property type="project" value="UniProtKB-SubCell"/>
</dbReference>
<dbReference type="AlphaFoldDB" id="U5QNI0"/>
<dbReference type="InterPro" id="IPR020846">
    <property type="entry name" value="MFS_dom"/>
</dbReference>
<feature type="transmembrane region" description="Helical" evidence="6">
    <location>
        <begin position="96"/>
        <end position="116"/>
    </location>
</feature>
<gene>
    <name evidence="8" type="primary">nepI</name>
    <name evidence="8" type="ORF">GKIL_2913</name>
</gene>
<evidence type="ECO:0000256" key="2">
    <source>
        <dbReference type="ARBA" id="ARBA00022448"/>
    </source>
</evidence>
<organism evidence="8 9">
    <name type="scientific">Gloeobacter kilaueensis (strain ATCC BAA-2537 / CCAP 1431/1 / ULC 316 / JS1)</name>
    <dbReference type="NCBI Taxonomy" id="1183438"/>
    <lineage>
        <taxon>Bacteria</taxon>
        <taxon>Bacillati</taxon>
        <taxon>Cyanobacteriota</taxon>
        <taxon>Cyanophyceae</taxon>
        <taxon>Gloeobacterales</taxon>
        <taxon>Gloeobacteraceae</taxon>
        <taxon>Gloeobacter</taxon>
    </lineage>
</organism>
<dbReference type="InterPro" id="IPR036259">
    <property type="entry name" value="MFS_trans_sf"/>
</dbReference>
<dbReference type="HOGENOM" id="CLU_000960_28_0_3"/>
<dbReference type="KEGG" id="glj:GKIL_2913"/>
<evidence type="ECO:0000256" key="6">
    <source>
        <dbReference type="SAM" id="Phobius"/>
    </source>
</evidence>
<dbReference type="InterPro" id="IPR011701">
    <property type="entry name" value="MFS"/>
</dbReference>
<feature type="transmembrane region" description="Helical" evidence="6">
    <location>
        <begin position="185"/>
        <end position="205"/>
    </location>
</feature>
<evidence type="ECO:0000256" key="4">
    <source>
        <dbReference type="ARBA" id="ARBA00022989"/>
    </source>
</evidence>
<feature type="transmembrane region" description="Helical" evidence="6">
    <location>
        <begin position="122"/>
        <end position="142"/>
    </location>
</feature>
<feature type="domain" description="Major facilitator superfamily (MFS) profile" evidence="7">
    <location>
        <begin position="31"/>
        <end position="521"/>
    </location>
</feature>
<proteinExistence type="predicted"/>
<dbReference type="Pfam" id="PF07690">
    <property type="entry name" value="MFS_1"/>
    <property type="match status" value="1"/>
</dbReference>
<keyword evidence="4 6" id="KW-1133">Transmembrane helix</keyword>
<evidence type="ECO:0000256" key="3">
    <source>
        <dbReference type="ARBA" id="ARBA00022692"/>
    </source>
</evidence>
<keyword evidence="9" id="KW-1185">Reference proteome</keyword>
<evidence type="ECO:0000259" key="7">
    <source>
        <dbReference type="PROSITE" id="PS50850"/>
    </source>
</evidence>
<dbReference type="EMBL" id="CP003587">
    <property type="protein sequence ID" value="AGY59159.1"/>
    <property type="molecule type" value="Genomic_DNA"/>
</dbReference>
<dbReference type="PANTHER" id="PTHR42718">
    <property type="entry name" value="MAJOR FACILITATOR SUPERFAMILY MULTIDRUG TRANSPORTER MFSC"/>
    <property type="match status" value="1"/>
</dbReference>
<feature type="transmembrane region" description="Helical" evidence="6">
    <location>
        <begin position="321"/>
        <end position="341"/>
    </location>
</feature>
<protein>
    <submittedName>
        <fullName evidence="8">EmrB/QacA family drug resistance transporter</fullName>
    </submittedName>
</protein>
<feature type="transmembrane region" description="Helical" evidence="6">
    <location>
        <begin position="69"/>
        <end position="89"/>
    </location>
</feature>
<evidence type="ECO:0000313" key="8">
    <source>
        <dbReference type="EMBL" id="AGY59159.1"/>
    </source>
</evidence>
<keyword evidence="5 6" id="KW-0472">Membrane</keyword>
<dbReference type="eggNOG" id="COG0477">
    <property type="taxonomic scope" value="Bacteria"/>
</dbReference>
<evidence type="ECO:0000313" key="9">
    <source>
        <dbReference type="Proteomes" id="UP000017396"/>
    </source>
</evidence>
<feature type="transmembrane region" description="Helical" evidence="6">
    <location>
        <begin position="381"/>
        <end position="399"/>
    </location>
</feature>
<feature type="transmembrane region" description="Helical" evidence="6">
    <location>
        <begin position="154"/>
        <end position="173"/>
    </location>
</feature>
<feature type="transmembrane region" description="Helical" evidence="6">
    <location>
        <begin position="250"/>
        <end position="271"/>
    </location>
</feature>
<feature type="transmembrane region" description="Helical" evidence="6">
    <location>
        <begin position="217"/>
        <end position="238"/>
    </location>
</feature>
<dbReference type="RefSeq" id="WP_023174390.1">
    <property type="nucleotide sequence ID" value="NC_022600.1"/>
</dbReference>
<feature type="transmembrane region" description="Helical" evidence="6">
    <location>
        <begin position="491"/>
        <end position="516"/>
    </location>
</feature>
<name>U5QNI0_GLOK1</name>
<feature type="transmembrane region" description="Helical" evidence="6">
    <location>
        <begin position="292"/>
        <end position="315"/>
    </location>
</feature>
<feature type="transmembrane region" description="Helical" evidence="6">
    <location>
        <begin position="348"/>
        <end position="369"/>
    </location>
</feature>
<evidence type="ECO:0000256" key="1">
    <source>
        <dbReference type="ARBA" id="ARBA00004651"/>
    </source>
</evidence>
<dbReference type="GO" id="GO:0022857">
    <property type="term" value="F:transmembrane transporter activity"/>
    <property type="evidence" value="ECO:0007669"/>
    <property type="project" value="InterPro"/>
</dbReference>